<feature type="coiled-coil region" evidence="8">
    <location>
        <begin position="148"/>
        <end position="175"/>
    </location>
</feature>
<dbReference type="RefSeq" id="WP_099478053.1">
    <property type="nucleotide sequence ID" value="NZ_CP016809.1"/>
</dbReference>
<feature type="domain" description="Histidine kinase" evidence="10">
    <location>
        <begin position="184"/>
        <end position="366"/>
    </location>
</feature>
<evidence type="ECO:0000256" key="6">
    <source>
        <dbReference type="ARBA" id="ARBA00022840"/>
    </source>
</evidence>
<feature type="transmembrane region" description="Helical" evidence="9">
    <location>
        <begin position="37"/>
        <end position="56"/>
    </location>
</feature>
<keyword evidence="8" id="KW-0175">Coiled coil</keyword>
<dbReference type="SUPFAM" id="SSF55874">
    <property type="entry name" value="ATPase domain of HSP90 chaperone/DNA topoisomerase II/histidine kinase"/>
    <property type="match status" value="1"/>
</dbReference>
<dbReference type="InterPro" id="IPR050482">
    <property type="entry name" value="Sensor_HK_TwoCompSys"/>
</dbReference>
<evidence type="ECO:0000256" key="5">
    <source>
        <dbReference type="ARBA" id="ARBA00022777"/>
    </source>
</evidence>
<evidence type="ECO:0000256" key="3">
    <source>
        <dbReference type="ARBA" id="ARBA00022679"/>
    </source>
</evidence>
<dbReference type="GO" id="GO:0016020">
    <property type="term" value="C:membrane"/>
    <property type="evidence" value="ECO:0007669"/>
    <property type="project" value="InterPro"/>
</dbReference>
<keyword evidence="9" id="KW-0472">Membrane</keyword>
<keyword evidence="9" id="KW-0812">Transmembrane</keyword>
<dbReference type="GO" id="GO:0046983">
    <property type="term" value="F:protein dimerization activity"/>
    <property type="evidence" value="ECO:0007669"/>
    <property type="project" value="InterPro"/>
</dbReference>
<dbReference type="Gene3D" id="1.20.5.1930">
    <property type="match status" value="1"/>
</dbReference>
<dbReference type="InterPro" id="IPR011712">
    <property type="entry name" value="Sig_transdc_His_kin_sub3_dim/P"/>
</dbReference>
<keyword evidence="7" id="KW-0902">Two-component regulatory system</keyword>
<feature type="transmembrane region" description="Helical" evidence="9">
    <location>
        <begin position="62"/>
        <end position="93"/>
    </location>
</feature>
<dbReference type="PROSITE" id="PS50109">
    <property type="entry name" value="HIS_KIN"/>
    <property type="match status" value="1"/>
</dbReference>
<dbReference type="CDD" id="cd16917">
    <property type="entry name" value="HATPase_UhpB-NarQ-NarX-like"/>
    <property type="match status" value="1"/>
</dbReference>
<evidence type="ECO:0000256" key="8">
    <source>
        <dbReference type="SAM" id="Coils"/>
    </source>
</evidence>
<dbReference type="AlphaFoldDB" id="A0A1B2E1A2"/>
<keyword evidence="5 11" id="KW-0418">Kinase</keyword>
<keyword evidence="3" id="KW-0808">Transferase</keyword>
<dbReference type="Gene3D" id="3.30.565.10">
    <property type="entry name" value="Histidine kinase-like ATPase, C-terminal domain"/>
    <property type="match status" value="1"/>
</dbReference>
<sequence length="373" mass="41451">MFHKLYPKDQIKNYLLIDIVLTVFLFYRVLSSETAPGLWGSLLLLLLFLVSFYIALWRRGGWLLAAVLAGQCTLAVLGVFIGPSVLLFGLIFADLLGKSRSKGQIAVGSAAIALSYLLVFVIRQEPLLKTANAIYLPVMIIQTLYPAIIYIREKAKSLQGELEEANQQIAMYIQQEERQRIARDLHDTLGQTLMMIKMKTELATRWVDKDPVQAKRELGEILDSSRTALKQVRELVSEMKFISLAGELEHSAKLLGTAGIELRIEKPEKSPLLSSVEETMLALCVREAMTNIIKHSRAKRCTIRIEAKDEAYEIHIADDGTGIKQPDGGNGIPSMKERMKMLGGTFAIASSPTGGTALSLKLPLRQLKKEDPA</sequence>
<dbReference type="EC" id="2.7.13.3" evidence="2"/>
<evidence type="ECO:0000256" key="9">
    <source>
        <dbReference type="SAM" id="Phobius"/>
    </source>
</evidence>
<evidence type="ECO:0000256" key="7">
    <source>
        <dbReference type="ARBA" id="ARBA00023012"/>
    </source>
</evidence>
<keyword evidence="6" id="KW-0067">ATP-binding</keyword>
<dbReference type="EMBL" id="CP016809">
    <property type="protein sequence ID" value="ANY73776.1"/>
    <property type="molecule type" value="Genomic_DNA"/>
</dbReference>
<comment type="catalytic activity">
    <reaction evidence="1">
        <text>ATP + protein L-histidine = ADP + protein N-phospho-L-histidine.</text>
        <dbReference type="EC" id="2.7.13.3"/>
    </reaction>
</comment>
<evidence type="ECO:0000313" key="11">
    <source>
        <dbReference type="EMBL" id="ANY73776.1"/>
    </source>
</evidence>
<dbReference type="PANTHER" id="PTHR24421">
    <property type="entry name" value="NITRATE/NITRITE SENSOR PROTEIN NARX-RELATED"/>
    <property type="match status" value="1"/>
</dbReference>
<dbReference type="InterPro" id="IPR005467">
    <property type="entry name" value="His_kinase_dom"/>
</dbReference>
<dbReference type="Pfam" id="PF02518">
    <property type="entry name" value="HATPase_c"/>
    <property type="match status" value="1"/>
</dbReference>
<keyword evidence="4" id="KW-0547">Nucleotide-binding</keyword>
<name>A0A1B2E1A2_9BACL</name>
<feature type="transmembrane region" description="Helical" evidence="9">
    <location>
        <begin position="134"/>
        <end position="151"/>
    </location>
</feature>
<dbReference type="InterPro" id="IPR036890">
    <property type="entry name" value="HATPase_C_sf"/>
</dbReference>
<dbReference type="KEGG" id="pib:BBD41_14995"/>
<feature type="transmembrane region" description="Helical" evidence="9">
    <location>
        <begin position="12"/>
        <end position="30"/>
    </location>
</feature>
<dbReference type="InterPro" id="IPR003594">
    <property type="entry name" value="HATPase_dom"/>
</dbReference>
<keyword evidence="9" id="KW-1133">Transmembrane helix</keyword>
<protein>
    <recommendedName>
        <fullName evidence="2">histidine kinase</fullName>
        <ecNumber evidence="2">2.7.13.3</ecNumber>
    </recommendedName>
</protein>
<proteinExistence type="predicted"/>
<dbReference type="Pfam" id="PF07730">
    <property type="entry name" value="HisKA_3"/>
    <property type="match status" value="1"/>
</dbReference>
<dbReference type="GO" id="GO:0005524">
    <property type="term" value="F:ATP binding"/>
    <property type="evidence" value="ECO:0007669"/>
    <property type="project" value="UniProtKB-KW"/>
</dbReference>
<accession>A0A1B2E1A2</accession>
<dbReference type="PANTHER" id="PTHR24421:SF63">
    <property type="entry name" value="SENSOR HISTIDINE KINASE DESK"/>
    <property type="match status" value="1"/>
</dbReference>
<evidence type="ECO:0000256" key="1">
    <source>
        <dbReference type="ARBA" id="ARBA00000085"/>
    </source>
</evidence>
<reference evidence="11" key="1">
    <citation type="submission" date="2016-08" db="EMBL/GenBank/DDBJ databases">
        <title>Complete Genome Seqeunce of Paenibacillus sp. nov. IHBB 9852 from high altitute lake of Indian trans-Himalayas.</title>
        <authorList>
            <person name="Kiran S."/>
            <person name="Swarnkar M.K."/>
            <person name="Rana A."/>
            <person name="Tewari R."/>
            <person name="Gulati A."/>
        </authorList>
    </citation>
    <scope>NUCLEOTIDE SEQUENCE [LARGE SCALE GENOMIC DNA]</scope>
    <source>
        <strain evidence="11">IHBB 9852</strain>
    </source>
</reference>
<gene>
    <name evidence="11" type="ORF">BBD41_14995</name>
</gene>
<evidence type="ECO:0000256" key="2">
    <source>
        <dbReference type="ARBA" id="ARBA00012438"/>
    </source>
</evidence>
<evidence type="ECO:0000256" key="4">
    <source>
        <dbReference type="ARBA" id="ARBA00022741"/>
    </source>
</evidence>
<dbReference type="GO" id="GO:0000155">
    <property type="term" value="F:phosphorelay sensor kinase activity"/>
    <property type="evidence" value="ECO:0007669"/>
    <property type="project" value="InterPro"/>
</dbReference>
<dbReference type="SMART" id="SM00387">
    <property type="entry name" value="HATPase_c"/>
    <property type="match status" value="1"/>
</dbReference>
<organism evidence="11">
    <name type="scientific">Paenibacillus ihbetae</name>
    <dbReference type="NCBI Taxonomy" id="1870820"/>
    <lineage>
        <taxon>Bacteria</taxon>
        <taxon>Bacillati</taxon>
        <taxon>Bacillota</taxon>
        <taxon>Bacilli</taxon>
        <taxon>Bacillales</taxon>
        <taxon>Paenibacillaceae</taxon>
        <taxon>Paenibacillus</taxon>
    </lineage>
</organism>
<feature type="transmembrane region" description="Helical" evidence="9">
    <location>
        <begin position="105"/>
        <end position="122"/>
    </location>
</feature>
<evidence type="ECO:0000259" key="10">
    <source>
        <dbReference type="PROSITE" id="PS50109"/>
    </source>
</evidence>